<accession>A0A9P6R740</accession>
<reference evidence="2" key="1">
    <citation type="journal article" date="2020" name="Fungal Divers.">
        <title>Resolving the Mortierellaceae phylogeny through synthesis of multi-gene phylogenetics and phylogenomics.</title>
        <authorList>
            <person name="Vandepol N."/>
            <person name="Liber J."/>
            <person name="Desiro A."/>
            <person name="Na H."/>
            <person name="Kennedy M."/>
            <person name="Barry K."/>
            <person name="Grigoriev I.V."/>
            <person name="Miller A.N."/>
            <person name="O'Donnell K."/>
            <person name="Stajich J.E."/>
            <person name="Bonito G."/>
        </authorList>
    </citation>
    <scope>NUCLEOTIDE SEQUENCE</scope>
    <source>
        <strain evidence="2">NVP60</strain>
    </source>
</reference>
<keyword evidence="3" id="KW-1185">Reference proteome</keyword>
<name>A0A9P6R740_9FUNG</name>
<dbReference type="Proteomes" id="UP000823405">
    <property type="component" value="Unassembled WGS sequence"/>
</dbReference>
<keyword evidence="1" id="KW-0732">Signal</keyword>
<organism evidence="2 3">
    <name type="scientific">Linnemannia gamsii</name>
    <dbReference type="NCBI Taxonomy" id="64522"/>
    <lineage>
        <taxon>Eukaryota</taxon>
        <taxon>Fungi</taxon>
        <taxon>Fungi incertae sedis</taxon>
        <taxon>Mucoromycota</taxon>
        <taxon>Mortierellomycotina</taxon>
        <taxon>Mortierellomycetes</taxon>
        <taxon>Mortierellales</taxon>
        <taxon>Mortierellaceae</taxon>
        <taxon>Linnemannia</taxon>
    </lineage>
</organism>
<evidence type="ECO:0000313" key="3">
    <source>
        <dbReference type="Proteomes" id="UP000823405"/>
    </source>
</evidence>
<evidence type="ECO:0000256" key="1">
    <source>
        <dbReference type="SAM" id="SignalP"/>
    </source>
</evidence>
<protein>
    <submittedName>
        <fullName evidence="2">Uncharacterized protein</fullName>
    </submittedName>
</protein>
<dbReference type="AlphaFoldDB" id="A0A9P6R740"/>
<dbReference type="EMBL" id="JAAAIN010000740">
    <property type="protein sequence ID" value="KAG0311219.1"/>
    <property type="molecule type" value="Genomic_DNA"/>
</dbReference>
<sequence>MHKSLVLLATLAASALAAPFALISNNDGSKSKFLDVPDGKRYCFCLTSTQTARIDGTYGGDVKLFSTSDCTGNYANGRTVTNNAQWVNSISLGASGISSTWGAGKSCSWY</sequence>
<proteinExistence type="predicted"/>
<gene>
    <name evidence="2" type="ORF">BGZ97_012003</name>
</gene>
<evidence type="ECO:0000313" key="2">
    <source>
        <dbReference type="EMBL" id="KAG0311219.1"/>
    </source>
</evidence>
<comment type="caution">
    <text evidence="2">The sequence shown here is derived from an EMBL/GenBank/DDBJ whole genome shotgun (WGS) entry which is preliminary data.</text>
</comment>
<feature type="signal peptide" evidence="1">
    <location>
        <begin position="1"/>
        <end position="17"/>
    </location>
</feature>
<dbReference type="OrthoDB" id="2392449at2759"/>
<feature type="chain" id="PRO_5040226202" evidence="1">
    <location>
        <begin position="18"/>
        <end position="110"/>
    </location>
</feature>